<dbReference type="EMBL" id="JAEOAH010000004">
    <property type="protein sequence ID" value="MBK3494066.1"/>
    <property type="molecule type" value="Genomic_DNA"/>
</dbReference>
<organism evidence="1 2">
    <name type="scientific">Viridibacillus soli</name>
    <dbReference type="NCBI Taxonomy" id="2798301"/>
    <lineage>
        <taxon>Bacteria</taxon>
        <taxon>Bacillati</taxon>
        <taxon>Bacillota</taxon>
        <taxon>Bacilli</taxon>
        <taxon>Bacillales</taxon>
        <taxon>Caryophanaceae</taxon>
        <taxon>Viridibacillus</taxon>
    </lineage>
</organism>
<evidence type="ECO:0000313" key="1">
    <source>
        <dbReference type="EMBL" id="MBK3494066.1"/>
    </source>
</evidence>
<dbReference type="Proteomes" id="UP000618943">
    <property type="component" value="Unassembled WGS sequence"/>
</dbReference>
<reference evidence="1 2" key="1">
    <citation type="submission" date="2020-12" db="EMBL/GenBank/DDBJ databases">
        <title>YIM B01967 draft genome.</title>
        <authorList>
            <person name="Yan X."/>
        </authorList>
    </citation>
    <scope>NUCLEOTIDE SEQUENCE [LARGE SCALE GENOMIC DNA]</scope>
    <source>
        <strain evidence="1 2">YIM B01967</strain>
    </source>
</reference>
<sequence length="112" mass="13159">MRPLTKCAFFYLEVLKQAKEIDRRIETALIATKKLNWHELSDIPFIDTIHANKSRYYKPEYLDACLLASKKCRFYNITGDEEFLVNPHKAVVGWITDYPNKVRAVQEKNADH</sequence>
<protein>
    <recommendedName>
        <fullName evidence="3">PIN domain-containing protein</fullName>
    </recommendedName>
</protein>
<evidence type="ECO:0008006" key="3">
    <source>
        <dbReference type="Google" id="ProtNLM"/>
    </source>
</evidence>
<evidence type="ECO:0000313" key="2">
    <source>
        <dbReference type="Proteomes" id="UP000618943"/>
    </source>
</evidence>
<comment type="caution">
    <text evidence="1">The sequence shown here is derived from an EMBL/GenBank/DDBJ whole genome shotgun (WGS) entry which is preliminary data.</text>
</comment>
<dbReference type="RefSeq" id="WP_200748060.1">
    <property type="nucleotide sequence ID" value="NZ_JAEOAH010000004.1"/>
</dbReference>
<name>A0ABS1H3T8_9BACL</name>
<gene>
    <name evidence="1" type="ORF">JFL43_04170</name>
</gene>
<keyword evidence="2" id="KW-1185">Reference proteome</keyword>
<proteinExistence type="predicted"/>
<dbReference type="InterPro" id="IPR017946">
    <property type="entry name" value="PLC-like_Pdiesterase_TIM-brl"/>
</dbReference>
<accession>A0ABS1H3T8</accession>
<dbReference type="Gene3D" id="3.20.20.190">
    <property type="entry name" value="Phosphatidylinositol (PI) phosphodiesterase"/>
    <property type="match status" value="1"/>
</dbReference>